<sequence>MFMKILILSILSINFLFANMTNYTIRVCVTSTLEYAKACQNRIEKSMKEKAFIVKKNSRYFTNLNIFDNLEKAKESLKNRSSYLKEQKAYPKLLTEDILNELNNNKSFIDLDQNNILEDLYNVSLKEFDNQKNNSKNSLKNRKRAVNNFDFDELILKVDSQNNIMELFAKKSNEEILLRSYVVSTGKNSIKKPQGLGFITEISLNPVWYPTSDTKKSFAKRGIILPDVVPPNHKYNYMGEAKLNLSHVVDGNSTYRIHGTLNENTLGYSVSAGCIRMKNEEVVELANLIEDFSIIYGLHKVKVILS</sequence>
<dbReference type="CDD" id="cd16913">
    <property type="entry name" value="YkuD_like"/>
    <property type="match status" value="1"/>
</dbReference>
<dbReference type="PANTHER" id="PTHR30582">
    <property type="entry name" value="L,D-TRANSPEPTIDASE"/>
    <property type="match status" value="1"/>
</dbReference>
<evidence type="ECO:0000256" key="6">
    <source>
        <dbReference type="ARBA" id="ARBA00022960"/>
    </source>
</evidence>
<evidence type="ECO:0000256" key="2">
    <source>
        <dbReference type="ARBA" id="ARBA00005992"/>
    </source>
</evidence>
<proteinExistence type="inferred from homology"/>
<dbReference type="GO" id="GO:0018104">
    <property type="term" value="P:peptidoglycan-protein cross-linking"/>
    <property type="evidence" value="ECO:0007669"/>
    <property type="project" value="TreeGrafter"/>
</dbReference>
<reference evidence="11 12" key="1">
    <citation type="submission" date="2018-05" db="EMBL/GenBank/DDBJ databases">
        <title>Antimicrobial susceptibility testing and genomic analysis of Arcobacter skirrowii strains and one Arcobacter butzleri isolated from German poultry farms.</title>
        <authorList>
            <person name="Haenel I."/>
            <person name="Hotzel H."/>
            <person name="Tomaso H."/>
            <person name="Busch A."/>
        </authorList>
    </citation>
    <scope>NUCLEOTIDE SEQUENCE [LARGE SCALE GENOMIC DNA]</scope>
    <source>
        <strain evidence="12">v</strain>
    </source>
</reference>
<keyword evidence="7 9" id="KW-0573">Peptidoglycan synthesis</keyword>
<comment type="caution">
    <text evidence="11">The sequence shown here is derived from an EMBL/GenBank/DDBJ whole genome shotgun (WGS) entry which is preliminary data.</text>
</comment>
<evidence type="ECO:0000256" key="3">
    <source>
        <dbReference type="ARBA" id="ARBA00022676"/>
    </source>
</evidence>
<dbReference type="GO" id="GO:0071972">
    <property type="term" value="F:peptidoglycan L,D-transpeptidase activity"/>
    <property type="evidence" value="ECO:0007669"/>
    <property type="project" value="TreeGrafter"/>
</dbReference>
<dbReference type="GO" id="GO:0008360">
    <property type="term" value="P:regulation of cell shape"/>
    <property type="evidence" value="ECO:0007669"/>
    <property type="project" value="UniProtKB-UniRule"/>
</dbReference>
<comment type="pathway">
    <text evidence="1 9">Cell wall biogenesis; peptidoglycan biosynthesis.</text>
</comment>
<dbReference type="Pfam" id="PF03734">
    <property type="entry name" value="YkuD"/>
    <property type="match status" value="1"/>
</dbReference>
<organism evidence="11 12">
    <name type="scientific">Aliarcobacter skirrowii</name>
    <dbReference type="NCBI Taxonomy" id="28200"/>
    <lineage>
        <taxon>Bacteria</taxon>
        <taxon>Pseudomonadati</taxon>
        <taxon>Campylobacterota</taxon>
        <taxon>Epsilonproteobacteria</taxon>
        <taxon>Campylobacterales</taxon>
        <taxon>Arcobacteraceae</taxon>
        <taxon>Aliarcobacter</taxon>
    </lineage>
</organism>
<dbReference type="PANTHER" id="PTHR30582:SF24">
    <property type="entry name" value="L,D-TRANSPEPTIDASE ERFK_SRFK-RELATED"/>
    <property type="match status" value="1"/>
</dbReference>
<name>A0A2U2C1N2_9BACT</name>
<keyword evidence="4" id="KW-0808">Transferase</keyword>
<accession>A0A2U2C1N2</accession>
<evidence type="ECO:0000256" key="4">
    <source>
        <dbReference type="ARBA" id="ARBA00022679"/>
    </source>
</evidence>
<dbReference type="GO" id="GO:0005576">
    <property type="term" value="C:extracellular region"/>
    <property type="evidence" value="ECO:0007669"/>
    <property type="project" value="TreeGrafter"/>
</dbReference>
<evidence type="ECO:0000256" key="9">
    <source>
        <dbReference type="PROSITE-ProRule" id="PRU01373"/>
    </source>
</evidence>
<dbReference type="STRING" id="28200.GCA_001572935_01055"/>
<dbReference type="PROSITE" id="PS52029">
    <property type="entry name" value="LD_TPASE"/>
    <property type="match status" value="1"/>
</dbReference>
<evidence type="ECO:0000259" key="10">
    <source>
        <dbReference type="PROSITE" id="PS52029"/>
    </source>
</evidence>
<keyword evidence="8 9" id="KW-0961">Cell wall biogenesis/degradation</keyword>
<dbReference type="GO" id="GO:0016757">
    <property type="term" value="F:glycosyltransferase activity"/>
    <property type="evidence" value="ECO:0007669"/>
    <property type="project" value="UniProtKB-KW"/>
</dbReference>
<evidence type="ECO:0000256" key="8">
    <source>
        <dbReference type="ARBA" id="ARBA00023316"/>
    </source>
</evidence>
<protein>
    <submittedName>
        <fullName evidence="11">L,D-transpeptidase</fullName>
    </submittedName>
</protein>
<keyword evidence="5" id="KW-0378">Hydrolase</keyword>
<dbReference type="UniPathway" id="UPA00219"/>
<evidence type="ECO:0000256" key="7">
    <source>
        <dbReference type="ARBA" id="ARBA00022984"/>
    </source>
</evidence>
<evidence type="ECO:0000256" key="1">
    <source>
        <dbReference type="ARBA" id="ARBA00004752"/>
    </source>
</evidence>
<dbReference type="EMBL" id="QEYI01000002">
    <property type="protein sequence ID" value="PWE22227.1"/>
    <property type="molecule type" value="Genomic_DNA"/>
</dbReference>
<dbReference type="Proteomes" id="UP000245014">
    <property type="component" value="Unassembled WGS sequence"/>
</dbReference>
<dbReference type="AlphaFoldDB" id="A0A2U2C1N2"/>
<comment type="similarity">
    <text evidence="2">Belongs to the YkuD family.</text>
</comment>
<evidence type="ECO:0000313" key="12">
    <source>
        <dbReference type="Proteomes" id="UP000245014"/>
    </source>
</evidence>
<dbReference type="GO" id="GO:0071555">
    <property type="term" value="P:cell wall organization"/>
    <property type="evidence" value="ECO:0007669"/>
    <property type="project" value="UniProtKB-UniRule"/>
</dbReference>
<feature type="active site" description="Nucleophile" evidence="9">
    <location>
        <position position="274"/>
    </location>
</feature>
<evidence type="ECO:0000256" key="5">
    <source>
        <dbReference type="ARBA" id="ARBA00022801"/>
    </source>
</evidence>
<feature type="domain" description="L,D-TPase catalytic" evidence="10">
    <location>
        <begin position="154"/>
        <end position="306"/>
    </location>
</feature>
<dbReference type="InterPro" id="IPR050979">
    <property type="entry name" value="LD-transpeptidase"/>
</dbReference>
<dbReference type="InterPro" id="IPR038063">
    <property type="entry name" value="Transpep_catalytic_dom"/>
</dbReference>
<dbReference type="SUPFAM" id="SSF141523">
    <property type="entry name" value="L,D-transpeptidase catalytic domain-like"/>
    <property type="match status" value="1"/>
</dbReference>
<keyword evidence="6 9" id="KW-0133">Cell shape</keyword>
<keyword evidence="3" id="KW-0328">Glycosyltransferase</keyword>
<dbReference type="Gene3D" id="2.40.440.10">
    <property type="entry name" value="L,D-transpeptidase catalytic domain-like"/>
    <property type="match status" value="1"/>
</dbReference>
<evidence type="ECO:0000313" key="11">
    <source>
        <dbReference type="EMBL" id="PWE22227.1"/>
    </source>
</evidence>
<feature type="active site" description="Proton donor/acceptor" evidence="9">
    <location>
        <position position="258"/>
    </location>
</feature>
<dbReference type="InterPro" id="IPR005490">
    <property type="entry name" value="LD_TPept_cat_dom"/>
</dbReference>
<gene>
    <name evidence="11" type="ORF">DF188_03705</name>
</gene>